<evidence type="ECO:0000313" key="11">
    <source>
        <dbReference type="Proteomes" id="UP000193218"/>
    </source>
</evidence>
<evidence type="ECO:0000256" key="5">
    <source>
        <dbReference type="ARBA" id="ARBA00023186"/>
    </source>
</evidence>
<dbReference type="STRING" id="4999.A0A1Y1U5Z0"/>
<evidence type="ECO:0000256" key="4">
    <source>
        <dbReference type="ARBA" id="ARBA00023134"/>
    </source>
</evidence>
<dbReference type="GO" id="GO:0016787">
    <property type="term" value="F:hydrolase activity"/>
    <property type="evidence" value="ECO:0007669"/>
    <property type="project" value="UniProtKB-KW"/>
</dbReference>
<reference evidence="10 11" key="1">
    <citation type="submission" date="2017-03" db="EMBL/GenBank/DDBJ databases">
        <title>Widespread Adenine N6-methylation of Active Genes in Fungi.</title>
        <authorList>
            <consortium name="DOE Joint Genome Institute"/>
            <person name="Mondo S.J."/>
            <person name="Dannebaum R.O."/>
            <person name="Kuo R.C."/>
            <person name="Louie K.B."/>
            <person name="Bewick A.J."/>
            <person name="Labutti K."/>
            <person name="Haridas S."/>
            <person name="Kuo A."/>
            <person name="Salamov A."/>
            <person name="Ahrendt S.R."/>
            <person name="Lau R."/>
            <person name="Bowen B.P."/>
            <person name="Lipzen A."/>
            <person name="Sullivan W."/>
            <person name="Andreopoulos W.B."/>
            <person name="Clum A."/>
            <person name="Lindquist E."/>
            <person name="Daum C."/>
            <person name="Northen T.R."/>
            <person name="Ramamoorthy G."/>
            <person name="Schmitz R.J."/>
            <person name="Gryganskyi A."/>
            <person name="Culley D."/>
            <person name="Magnuson J."/>
            <person name="James T.Y."/>
            <person name="O'Malley M.A."/>
            <person name="Stajich J.E."/>
            <person name="Spatafora J.W."/>
            <person name="Visel A."/>
            <person name="Grigoriev I.V."/>
        </authorList>
    </citation>
    <scope>NUCLEOTIDE SEQUENCE [LARGE SCALE GENOMIC DNA]</scope>
    <source>
        <strain evidence="10 11">NRRL Y-17943</strain>
    </source>
</reference>
<dbReference type="GeneID" id="33554180"/>
<dbReference type="SUPFAM" id="SSF52540">
    <property type="entry name" value="P-loop containing nucleoside triphosphate hydrolases"/>
    <property type="match status" value="1"/>
</dbReference>
<keyword evidence="11" id="KW-1185">Reference proteome</keyword>
<dbReference type="AlphaFoldDB" id="A0A1Y1U5Z0"/>
<dbReference type="PANTHER" id="PTHR13748">
    <property type="entry name" value="COBW-RELATED"/>
    <property type="match status" value="1"/>
</dbReference>
<dbReference type="InterPro" id="IPR027417">
    <property type="entry name" value="P-loop_NTPase"/>
</dbReference>
<feature type="domain" description="CobW C-terminal" evidence="9">
    <location>
        <begin position="258"/>
        <end position="332"/>
    </location>
</feature>
<keyword evidence="3" id="KW-0862">Zinc</keyword>
<dbReference type="Pfam" id="PF07683">
    <property type="entry name" value="CobW_C"/>
    <property type="match status" value="1"/>
</dbReference>
<keyword evidence="2" id="KW-0378">Hydrolase</keyword>
<protein>
    <submittedName>
        <fullName evidence="10">CobW/HypB/UreG, nucleotide-binding domain-domain-containing protein</fullName>
    </submittedName>
</protein>
<organism evidence="10 11">
    <name type="scientific">Kockovaella imperatae</name>
    <dbReference type="NCBI Taxonomy" id="4999"/>
    <lineage>
        <taxon>Eukaryota</taxon>
        <taxon>Fungi</taxon>
        <taxon>Dikarya</taxon>
        <taxon>Basidiomycota</taxon>
        <taxon>Agaricomycotina</taxon>
        <taxon>Tremellomycetes</taxon>
        <taxon>Tremellales</taxon>
        <taxon>Cuniculitremaceae</taxon>
        <taxon>Kockovaella</taxon>
    </lineage>
</organism>
<evidence type="ECO:0000256" key="6">
    <source>
        <dbReference type="ARBA" id="ARBA00034320"/>
    </source>
</evidence>
<dbReference type="InterPro" id="IPR011629">
    <property type="entry name" value="CobW-like_C"/>
</dbReference>
<evidence type="ECO:0000256" key="1">
    <source>
        <dbReference type="ARBA" id="ARBA00022741"/>
    </source>
</evidence>
<keyword evidence="1" id="KW-0547">Nucleotide-binding</keyword>
<dbReference type="Proteomes" id="UP000193218">
    <property type="component" value="Unassembled WGS sequence"/>
</dbReference>
<dbReference type="OrthoDB" id="258627at2759"/>
<gene>
    <name evidence="10" type="ORF">BD324DRAFT_281242</name>
</gene>
<dbReference type="Gene3D" id="3.30.1220.10">
    <property type="entry name" value="CobW-like, C-terminal domain"/>
    <property type="match status" value="1"/>
</dbReference>
<dbReference type="GO" id="GO:0005525">
    <property type="term" value="F:GTP binding"/>
    <property type="evidence" value="ECO:0007669"/>
    <property type="project" value="UniProtKB-KW"/>
</dbReference>
<comment type="caution">
    <text evidence="10">The sequence shown here is derived from an EMBL/GenBank/DDBJ whole genome shotgun (WGS) entry which is preliminary data.</text>
</comment>
<accession>A0A1Y1U5Z0</accession>
<dbReference type="InterPro" id="IPR003495">
    <property type="entry name" value="CobW/HypB/UreG_nucleotide-bd"/>
</dbReference>
<evidence type="ECO:0000259" key="9">
    <source>
        <dbReference type="Pfam" id="PF07683"/>
    </source>
</evidence>
<dbReference type="Pfam" id="PF02492">
    <property type="entry name" value="cobW"/>
    <property type="match status" value="1"/>
</dbReference>
<keyword evidence="5" id="KW-0143">Chaperone</keyword>
<comment type="catalytic activity">
    <reaction evidence="7">
        <text>GTP + H2O = GDP + phosphate + H(+)</text>
        <dbReference type="Rhea" id="RHEA:19669"/>
        <dbReference type="ChEBI" id="CHEBI:15377"/>
        <dbReference type="ChEBI" id="CHEBI:15378"/>
        <dbReference type="ChEBI" id="CHEBI:37565"/>
        <dbReference type="ChEBI" id="CHEBI:43474"/>
        <dbReference type="ChEBI" id="CHEBI:58189"/>
    </reaction>
    <physiologicalReaction direction="left-to-right" evidence="7">
        <dbReference type="Rhea" id="RHEA:19670"/>
    </physiologicalReaction>
</comment>
<dbReference type="PANTHER" id="PTHR13748:SF31">
    <property type="entry name" value="ZINC-REGULATED GTPASE METALLOPROTEIN ACTIVATOR 1A-RELATED"/>
    <property type="match status" value="1"/>
</dbReference>
<sequence>MDEVPELVPAADDPYARPRIPLTLLTGYLGAGKSTLLEYILTADHGYRIAVCMNDFGDTTDIEAKSLTLCDPSTGEQSTSFLSLPNGCLCCSVKDLGIAAIEEMVVNQRDKVDWVMVELTGVADPGPIAKSFWENEEMGDLVLDGIVCVVDSKNFLKQLDDNRPGEINEAQRQLAASDVILLNKVDLVDAAQLDKVRSRVTAINPTLRIHDTVKGNMPLDRIFNLHAYSKGKFDTVHDHPSHVNSISTVLIPLPRLTPTQWSRLNLFLENVLWTGKLDGVDINVLRTKGLIHLDDGREMVLQGVMDIFEIKQSSEPDEAAPGKIVFIGRGVQDLKPALISFVDL</sequence>
<dbReference type="EMBL" id="NBSH01000021">
    <property type="protein sequence ID" value="ORX33450.1"/>
    <property type="molecule type" value="Genomic_DNA"/>
</dbReference>
<evidence type="ECO:0000259" key="8">
    <source>
        <dbReference type="Pfam" id="PF02492"/>
    </source>
</evidence>
<dbReference type="InterPro" id="IPR051316">
    <property type="entry name" value="Zinc-reg_GTPase_activator"/>
</dbReference>
<dbReference type="InterPro" id="IPR036627">
    <property type="entry name" value="CobW-likC_sf"/>
</dbReference>
<dbReference type="Gene3D" id="3.40.50.300">
    <property type="entry name" value="P-loop containing nucleotide triphosphate hydrolases"/>
    <property type="match status" value="1"/>
</dbReference>
<evidence type="ECO:0000256" key="7">
    <source>
        <dbReference type="ARBA" id="ARBA00049117"/>
    </source>
</evidence>
<dbReference type="InParanoid" id="A0A1Y1U5Z0"/>
<dbReference type="RefSeq" id="XP_021867785.1">
    <property type="nucleotide sequence ID" value="XM_022012372.1"/>
</dbReference>
<dbReference type="SUPFAM" id="SSF90002">
    <property type="entry name" value="Hypothetical protein YjiA, C-terminal domain"/>
    <property type="match status" value="1"/>
</dbReference>
<evidence type="ECO:0000256" key="3">
    <source>
        <dbReference type="ARBA" id="ARBA00022833"/>
    </source>
</evidence>
<dbReference type="FunCoup" id="A0A1Y1U5Z0">
    <property type="interactions" value="246"/>
</dbReference>
<keyword evidence="4" id="KW-0342">GTP-binding</keyword>
<proteinExistence type="inferred from homology"/>
<evidence type="ECO:0000256" key="2">
    <source>
        <dbReference type="ARBA" id="ARBA00022801"/>
    </source>
</evidence>
<evidence type="ECO:0000313" key="10">
    <source>
        <dbReference type="EMBL" id="ORX33450.1"/>
    </source>
</evidence>
<name>A0A1Y1U5Z0_9TREE</name>
<dbReference type="CDD" id="cd03112">
    <property type="entry name" value="CobW-like"/>
    <property type="match status" value="1"/>
</dbReference>
<comment type="similarity">
    <text evidence="6">Belongs to the SIMIBI class G3E GTPase family. ZNG1 subfamily.</text>
</comment>
<feature type="domain" description="CobW/HypB/UreG nucleotide-binding" evidence="8">
    <location>
        <begin position="21"/>
        <end position="209"/>
    </location>
</feature>
<dbReference type="GO" id="GO:0005737">
    <property type="term" value="C:cytoplasm"/>
    <property type="evidence" value="ECO:0007669"/>
    <property type="project" value="TreeGrafter"/>
</dbReference>